<keyword evidence="3" id="KW-1185">Reference proteome</keyword>
<dbReference type="AlphaFoldDB" id="A0AAN9D4R3"/>
<organism evidence="2 3">
    <name type="scientific">Phoxinus phoxinus</name>
    <name type="common">Eurasian minnow</name>
    <dbReference type="NCBI Taxonomy" id="58324"/>
    <lineage>
        <taxon>Eukaryota</taxon>
        <taxon>Metazoa</taxon>
        <taxon>Chordata</taxon>
        <taxon>Craniata</taxon>
        <taxon>Vertebrata</taxon>
        <taxon>Euteleostomi</taxon>
        <taxon>Actinopterygii</taxon>
        <taxon>Neopterygii</taxon>
        <taxon>Teleostei</taxon>
        <taxon>Ostariophysi</taxon>
        <taxon>Cypriniformes</taxon>
        <taxon>Leuciscidae</taxon>
        <taxon>Phoxininae</taxon>
        <taxon>Phoxinus</taxon>
    </lineage>
</organism>
<dbReference type="Pfam" id="PF15032">
    <property type="entry name" value="DUF4529"/>
    <property type="match status" value="1"/>
</dbReference>
<comment type="caution">
    <text evidence="2">The sequence shown here is derived from an EMBL/GenBank/DDBJ whole genome shotgun (WGS) entry which is preliminary data.</text>
</comment>
<reference evidence="2 3" key="1">
    <citation type="submission" date="2024-02" db="EMBL/GenBank/DDBJ databases">
        <title>Chromosome-level genome assembly of the Eurasian Minnow (Phoxinus phoxinus).</title>
        <authorList>
            <person name="Oriowo T.O."/>
            <person name="Martin S."/>
            <person name="Stange M."/>
            <person name="Chrysostomakis Y."/>
            <person name="Brown T."/>
            <person name="Winkler S."/>
            <person name="Kukowka S."/>
            <person name="Myers E.W."/>
            <person name="Bohne A."/>
        </authorList>
    </citation>
    <scope>NUCLEOTIDE SEQUENCE [LARGE SCALE GENOMIC DNA]</scope>
    <source>
        <strain evidence="2">ZFMK-TIS-60720</strain>
        <tissue evidence="2">Whole Organism</tissue>
    </source>
</reference>
<dbReference type="InterPro" id="IPR027836">
    <property type="entry name" value="DUF4529"/>
</dbReference>
<sequence length="343" mass="38652">MNITEACASDETDVEKQHATIDSAKGNTESCRQYVNELLDLSEEDYCRENMSQSRTGWEDAVEGWGRLPPFAVLLQLQRKGKNKQDIIDSHCLLCADLKLSDLPIYYPAGNALKTAPTLQDLAKETQNTIRPPTSSDELYSFRLSLQNMSGPLVNKLLSGDEQCKQNKLPSVCHYHTEPCQMVKEKRVAFSIRSVSVLPPVRESRNLGSNSVFKRDWHQAEVTKAMMPGTTDAATAGATGNVVEVLNFIPGENSYRFKGSPNTKHWLSQDSTQLLPTFNITFQNKYELPSSTVGQNLRQEELTRPSTRNNTSYRLYSGHKTRDLKRPEAHRLMLIGTRVRMPV</sequence>
<evidence type="ECO:0000256" key="1">
    <source>
        <dbReference type="SAM" id="MobiDB-lite"/>
    </source>
</evidence>
<feature type="region of interest" description="Disordered" evidence="1">
    <location>
        <begin position="293"/>
        <end position="312"/>
    </location>
</feature>
<evidence type="ECO:0000313" key="2">
    <source>
        <dbReference type="EMBL" id="KAK7160689.1"/>
    </source>
</evidence>
<dbReference type="Proteomes" id="UP001364617">
    <property type="component" value="Unassembled WGS sequence"/>
</dbReference>
<gene>
    <name evidence="2" type="ORF">R3I93_008374</name>
</gene>
<proteinExistence type="predicted"/>
<dbReference type="EMBL" id="JAYKXH010000008">
    <property type="protein sequence ID" value="KAK7160689.1"/>
    <property type="molecule type" value="Genomic_DNA"/>
</dbReference>
<name>A0AAN9D4R3_9TELE</name>
<evidence type="ECO:0000313" key="3">
    <source>
        <dbReference type="Proteomes" id="UP001364617"/>
    </source>
</evidence>
<accession>A0AAN9D4R3</accession>
<protein>
    <submittedName>
        <fullName evidence="2">Uncharacterized protein</fullName>
    </submittedName>
</protein>